<evidence type="ECO:0000313" key="2">
    <source>
        <dbReference type="EMBL" id="QHT21391.1"/>
    </source>
</evidence>
<feature type="transmembrane region" description="Helical" evidence="1">
    <location>
        <begin position="17"/>
        <end position="42"/>
    </location>
</feature>
<dbReference type="AlphaFoldDB" id="A0A6C0DYD9"/>
<keyword evidence="1" id="KW-0812">Transmembrane</keyword>
<protein>
    <submittedName>
        <fullName evidence="2">Uncharacterized protein</fullName>
    </submittedName>
</protein>
<name>A0A6C0DYD9_9ZZZZ</name>
<proteinExistence type="predicted"/>
<organism evidence="2">
    <name type="scientific">viral metagenome</name>
    <dbReference type="NCBI Taxonomy" id="1070528"/>
    <lineage>
        <taxon>unclassified sequences</taxon>
        <taxon>metagenomes</taxon>
        <taxon>organismal metagenomes</taxon>
    </lineage>
</organism>
<reference evidence="2" key="1">
    <citation type="journal article" date="2020" name="Nature">
        <title>Giant virus diversity and host interactions through global metagenomics.</title>
        <authorList>
            <person name="Schulz F."/>
            <person name="Roux S."/>
            <person name="Paez-Espino D."/>
            <person name="Jungbluth S."/>
            <person name="Walsh D.A."/>
            <person name="Denef V.J."/>
            <person name="McMahon K.D."/>
            <person name="Konstantinidis K.T."/>
            <person name="Eloe-Fadrosh E.A."/>
            <person name="Kyrpides N.C."/>
            <person name="Woyke T."/>
        </authorList>
    </citation>
    <scope>NUCLEOTIDE SEQUENCE</scope>
    <source>
        <strain evidence="2">GVMAG-M-3300023174-92</strain>
    </source>
</reference>
<sequence length="79" mass="9265">MDVNNLFSPFKNQDLCLWFYFLSIAGFVLLVLAVVTGVFIGITTRRSWAFFVSMFFMASTYLIFYFQNRLLYSMCINSI</sequence>
<accession>A0A6C0DYD9</accession>
<feature type="transmembrane region" description="Helical" evidence="1">
    <location>
        <begin position="48"/>
        <end position="66"/>
    </location>
</feature>
<keyword evidence="1" id="KW-1133">Transmembrane helix</keyword>
<keyword evidence="1" id="KW-0472">Membrane</keyword>
<evidence type="ECO:0000256" key="1">
    <source>
        <dbReference type="SAM" id="Phobius"/>
    </source>
</evidence>
<dbReference type="EMBL" id="MN739691">
    <property type="protein sequence ID" value="QHT21391.1"/>
    <property type="molecule type" value="Genomic_DNA"/>
</dbReference>